<dbReference type="Gene3D" id="3.30.497.10">
    <property type="entry name" value="Antithrombin, subunit I, domain 2"/>
    <property type="match status" value="1"/>
</dbReference>
<keyword evidence="3" id="KW-1185">Reference proteome</keyword>
<accession>A0A9X6NG91</accession>
<sequence>MKTLQMKDAATATNFLLRFPKLLLTPPNVVFRIFSNATASDGLHLSQITTRWFMTVNEDGLELATAESAVGAGLVLGASSDGVITVTIDSPFLFAVVNNSSPVGFDMGVLVGVLQM</sequence>
<dbReference type="InterPro" id="IPR042178">
    <property type="entry name" value="Serpin_sf_1"/>
</dbReference>
<dbReference type="AlphaFoldDB" id="A0A9X6NG91"/>
<evidence type="ECO:0000313" key="3">
    <source>
        <dbReference type="Proteomes" id="UP000192578"/>
    </source>
</evidence>
<reference evidence="3" key="1">
    <citation type="submission" date="2017-01" db="EMBL/GenBank/DDBJ databases">
        <title>Comparative genomics of anhydrobiosis in the tardigrade Hypsibius dujardini.</title>
        <authorList>
            <person name="Yoshida Y."/>
            <person name="Koutsovoulos G."/>
            <person name="Laetsch D."/>
            <person name="Stevens L."/>
            <person name="Kumar S."/>
            <person name="Horikawa D."/>
            <person name="Ishino K."/>
            <person name="Komine S."/>
            <person name="Tomita M."/>
            <person name="Blaxter M."/>
            <person name="Arakawa K."/>
        </authorList>
    </citation>
    <scope>NUCLEOTIDE SEQUENCE [LARGE SCALE GENOMIC DNA]</scope>
    <source>
        <strain evidence="3">Z151</strain>
    </source>
</reference>
<evidence type="ECO:0000313" key="2">
    <source>
        <dbReference type="EMBL" id="OWA53685.1"/>
    </source>
</evidence>
<dbReference type="EMBL" id="MTYJ01000338">
    <property type="protein sequence ID" value="OWA53685.1"/>
    <property type="molecule type" value="Genomic_DNA"/>
</dbReference>
<dbReference type="Pfam" id="PF00079">
    <property type="entry name" value="Serpin"/>
    <property type="match status" value="1"/>
</dbReference>
<name>A0A9X6NG91_HYPEX</name>
<dbReference type="Proteomes" id="UP000192578">
    <property type="component" value="Unassembled WGS sequence"/>
</dbReference>
<organism evidence="2 3">
    <name type="scientific">Hypsibius exemplaris</name>
    <name type="common">Freshwater tardigrade</name>
    <dbReference type="NCBI Taxonomy" id="2072580"/>
    <lineage>
        <taxon>Eukaryota</taxon>
        <taxon>Metazoa</taxon>
        <taxon>Ecdysozoa</taxon>
        <taxon>Tardigrada</taxon>
        <taxon>Eutardigrada</taxon>
        <taxon>Parachela</taxon>
        <taxon>Hypsibioidea</taxon>
        <taxon>Hypsibiidae</taxon>
        <taxon>Hypsibius</taxon>
    </lineage>
</organism>
<dbReference type="InterPro" id="IPR023796">
    <property type="entry name" value="Serpin_dom"/>
</dbReference>
<proteinExistence type="predicted"/>
<dbReference type="OrthoDB" id="671595at2759"/>
<evidence type="ECO:0000259" key="1">
    <source>
        <dbReference type="Pfam" id="PF00079"/>
    </source>
</evidence>
<protein>
    <recommendedName>
        <fullName evidence="1">Serpin domain-containing protein</fullName>
    </recommendedName>
</protein>
<feature type="domain" description="Serpin" evidence="1">
    <location>
        <begin position="34"/>
        <end position="103"/>
    </location>
</feature>
<gene>
    <name evidence="2" type="ORF">BV898_18107</name>
</gene>
<dbReference type="InterPro" id="IPR036186">
    <property type="entry name" value="Serpin_sf"/>
</dbReference>
<comment type="caution">
    <text evidence="2">The sequence shown here is derived from an EMBL/GenBank/DDBJ whole genome shotgun (WGS) entry which is preliminary data.</text>
</comment>
<dbReference type="SUPFAM" id="SSF56574">
    <property type="entry name" value="Serpins"/>
    <property type="match status" value="1"/>
</dbReference>